<feature type="transmembrane region" description="Helical" evidence="6">
    <location>
        <begin position="195"/>
        <end position="218"/>
    </location>
</feature>
<evidence type="ECO:0000256" key="1">
    <source>
        <dbReference type="ARBA" id="ARBA00004477"/>
    </source>
</evidence>
<evidence type="ECO:0000256" key="2">
    <source>
        <dbReference type="ARBA" id="ARBA00022692"/>
    </source>
</evidence>
<evidence type="ECO:0000256" key="5">
    <source>
        <dbReference type="ARBA" id="ARBA00023136"/>
    </source>
</evidence>
<evidence type="ECO:0000313" key="7">
    <source>
        <dbReference type="EMBL" id="GEM08757.1"/>
    </source>
</evidence>
<gene>
    <name evidence="7" type="ORF">Rt10032_c06g2774</name>
</gene>
<accession>A0A511KEF3</accession>
<comment type="caution">
    <text evidence="7">The sequence shown here is derived from an EMBL/GenBank/DDBJ whole genome shotgun (WGS) entry which is preliminary data.</text>
</comment>
<feature type="transmembrane region" description="Helical" evidence="6">
    <location>
        <begin position="171"/>
        <end position="189"/>
    </location>
</feature>
<dbReference type="Proteomes" id="UP000321518">
    <property type="component" value="Unassembled WGS sequence"/>
</dbReference>
<evidence type="ECO:0000313" key="8">
    <source>
        <dbReference type="Proteomes" id="UP000321518"/>
    </source>
</evidence>
<keyword evidence="5 6" id="KW-0472">Membrane</keyword>
<dbReference type="PANTHER" id="PTHR31394">
    <property type="entry name" value="TRANSMEMBRANE PROTEIN 199"/>
    <property type="match status" value="1"/>
</dbReference>
<dbReference type="AlphaFoldDB" id="A0A511KEF3"/>
<keyword evidence="4 6" id="KW-1133">Transmembrane helix</keyword>
<keyword evidence="2 6" id="KW-0812">Transmembrane</keyword>
<dbReference type="EMBL" id="BJWK01000006">
    <property type="protein sequence ID" value="GEM08757.1"/>
    <property type="molecule type" value="Genomic_DNA"/>
</dbReference>
<dbReference type="OrthoDB" id="19981at2759"/>
<dbReference type="PANTHER" id="PTHR31394:SF1">
    <property type="entry name" value="TRANSMEMBRANE PROTEIN 199"/>
    <property type="match status" value="1"/>
</dbReference>
<comment type="subcellular location">
    <subcellularLocation>
        <location evidence="1">Endoplasmic reticulum membrane</location>
        <topology evidence="1">Multi-pass membrane protein</topology>
    </subcellularLocation>
</comment>
<evidence type="ECO:0000256" key="4">
    <source>
        <dbReference type="ARBA" id="ARBA00022989"/>
    </source>
</evidence>
<keyword evidence="3" id="KW-0256">Endoplasmic reticulum</keyword>
<name>A0A511KEF3_RHOTO</name>
<sequence>MVLLQLTRALRERLDALAPRLPEELREQVAALFVDQEVVLATGGKEETEGAAFEADEGLGQHVIPHEVLAQTSRWARGREDLEDPDSYRLASLLRLTDVHAPPLPPREKSPKLLAILADIQLQQDRRSYASLISLAPAPHPSLIPLDDPFSSKSPRTPAEEWKEIRREVSAIANVGASMLAVGTGVWWVGGGRSYAARLCLALSGALAIAAIEGWLYWRFFSRLDSTSKTKASTSKAAIRGGGARGGLLRNGVSRAKKQ</sequence>
<dbReference type="Pfam" id="PF11712">
    <property type="entry name" value="Vma12"/>
    <property type="match status" value="1"/>
</dbReference>
<dbReference type="GO" id="GO:0070072">
    <property type="term" value="P:vacuolar proton-transporting V-type ATPase complex assembly"/>
    <property type="evidence" value="ECO:0007669"/>
    <property type="project" value="InterPro"/>
</dbReference>
<organism evidence="7 8">
    <name type="scientific">Rhodotorula toruloides</name>
    <name type="common">Yeast</name>
    <name type="synonym">Rhodosporidium toruloides</name>
    <dbReference type="NCBI Taxonomy" id="5286"/>
    <lineage>
        <taxon>Eukaryota</taxon>
        <taxon>Fungi</taxon>
        <taxon>Dikarya</taxon>
        <taxon>Basidiomycota</taxon>
        <taxon>Pucciniomycotina</taxon>
        <taxon>Microbotryomycetes</taxon>
        <taxon>Sporidiobolales</taxon>
        <taxon>Sporidiobolaceae</taxon>
        <taxon>Rhodotorula</taxon>
    </lineage>
</organism>
<proteinExistence type="predicted"/>
<protein>
    <submittedName>
        <fullName evidence="7">ATPase, vacuolar ER assembly factor, Vma12</fullName>
    </submittedName>
</protein>
<dbReference type="GO" id="GO:0005789">
    <property type="term" value="C:endoplasmic reticulum membrane"/>
    <property type="evidence" value="ECO:0007669"/>
    <property type="project" value="UniProtKB-SubCell"/>
</dbReference>
<evidence type="ECO:0000256" key="6">
    <source>
        <dbReference type="SAM" id="Phobius"/>
    </source>
</evidence>
<evidence type="ECO:0000256" key="3">
    <source>
        <dbReference type="ARBA" id="ARBA00022824"/>
    </source>
</evidence>
<reference evidence="7 8" key="1">
    <citation type="submission" date="2019-07" db="EMBL/GenBank/DDBJ databases">
        <title>Rhodotorula toruloides NBRC10032 genome sequencing.</title>
        <authorList>
            <person name="Shida Y."/>
            <person name="Takaku H."/>
            <person name="Ogasawara W."/>
            <person name="Mori K."/>
        </authorList>
    </citation>
    <scope>NUCLEOTIDE SEQUENCE [LARGE SCALE GENOMIC DNA]</scope>
    <source>
        <strain evidence="7 8">NBRC10032</strain>
    </source>
</reference>
<dbReference type="InterPro" id="IPR021013">
    <property type="entry name" value="ATPase_Vma12"/>
</dbReference>